<proteinExistence type="predicted"/>
<reference evidence="2 3" key="1">
    <citation type="submission" date="2015-10" db="EMBL/GenBank/DDBJ databases">
        <title>Genome analyses suggest a sexual origin of heterokaryosis in a supposedly ancient asexual fungus.</title>
        <authorList>
            <person name="Ropars J."/>
            <person name="Sedzielewska K."/>
            <person name="Noel J."/>
            <person name="Charron P."/>
            <person name="Farinelli L."/>
            <person name="Marton T."/>
            <person name="Kruger M."/>
            <person name="Pelin A."/>
            <person name="Brachmann A."/>
            <person name="Corradi N."/>
        </authorList>
    </citation>
    <scope>NUCLEOTIDE SEQUENCE [LARGE SCALE GENOMIC DNA]</scope>
    <source>
        <strain evidence="2 3">A4</strain>
    </source>
</reference>
<evidence type="ECO:0000313" key="2">
    <source>
        <dbReference type="EMBL" id="PKY50538.1"/>
    </source>
</evidence>
<keyword evidence="1" id="KW-0175">Coiled coil</keyword>
<gene>
    <name evidence="2" type="ORF">RhiirA4_467066</name>
</gene>
<name>A0A2I1GV81_9GLOM</name>
<dbReference type="VEuPathDB" id="FungiDB:FUN_019674"/>
<evidence type="ECO:0000313" key="3">
    <source>
        <dbReference type="Proteomes" id="UP000234323"/>
    </source>
</evidence>
<keyword evidence="3" id="KW-1185">Reference proteome</keyword>
<organism evidence="2 3">
    <name type="scientific">Rhizophagus irregularis</name>
    <dbReference type="NCBI Taxonomy" id="588596"/>
    <lineage>
        <taxon>Eukaryota</taxon>
        <taxon>Fungi</taxon>
        <taxon>Fungi incertae sedis</taxon>
        <taxon>Mucoromycota</taxon>
        <taxon>Glomeromycotina</taxon>
        <taxon>Glomeromycetes</taxon>
        <taxon>Glomerales</taxon>
        <taxon>Glomeraceae</taxon>
        <taxon>Rhizophagus</taxon>
    </lineage>
</organism>
<dbReference type="EMBL" id="LLXI01000887">
    <property type="protein sequence ID" value="PKY50538.1"/>
    <property type="molecule type" value="Genomic_DNA"/>
</dbReference>
<comment type="caution">
    <text evidence="2">The sequence shown here is derived from an EMBL/GenBank/DDBJ whole genome shotgun (WGS) entry which is preliminary data.</text>
</comment>
<sequence>MKLRQELKAKTDELEKTISHYSAEIGKLNAKIVELEKYKLAITKLESENAEFRVRFTKLEQQTQVSKALEEAILEYFKRGSTGDI</sequence>
<dbReference type="AlphaFoldDB" id="A0A2I1GV81"/>
<evidence type="ECO:0000256" key="1">
    <source>
        <dbReference type="SAM" id="Coils"/>
    </source>
</evidence>
<feature type="coiled-coil region" evidence="1">
    <location>
        <begin position="4"/>
        <end position="62"/>
    </location>
</feature>
<dbReference type="Proteomes" id="UP000234323">
    <property type="component" value="Unassembled WGS sequence"/>
</dbReference>
<accession>A0A2I1GV81</accession>
<protein>
    <submittedName>
        <fullName evidence="2">Uncharacterized protein</fullName>
    </submittedName>
</protein>